<dbReference type="EMBL" id="GG692420">
    <property type="protein sequence ID" value="EER43983.1"/>
    <property type="molecule type" value="Genomic_DNA"/>
</dbReference>
<gene>
    <name evidence="2" type="ORF">HCDG_02013</name>
</gene>
<evidence type="ECO:0000313" key="2">
    <source>
        <dbReference type="EMBL" id="EER43983.1"/>
    </source>
</evidence>
<feature type="region of interest" description="Disordered" evidence="1">
    <location>
        <begin position="1"/>
        <end position="29"/>
    </location>
</feature>
<organism evidence="2 3">
    <name type="scientific">Ajellomyces capsulatus (strain H143)</name>
    <name type="common">Darling's disease fungus</name>
    <name type="synonym">Histoplasma capsulatum</name>
    <dbReference type="NCBI Taxonomy" id="544712"/>
    <lineage>
        <taxon>Eukaryota</taxon>
        <taxon>Fungi</taxon>
        <taxon>Dikarya</taxon>
        <taxon>Ascomycota</taxon>
        <taxon>Pezizomycotina</taxon>
        <taxon>Eurotiomycetes</taxon>
        <taxon>Eurotiomycetidae</taxon>
        <taxon>Onygenales</taxon>
        <taxon>Ajellomycetaceae</taxon>
        <taxon>Histoplasma</taxon>
    </lineage>
</organism>
<evidence type="ECO:0000313" key="3">
    <source>
        <dbReference type="Proteomes" id="UP000002624"/>
    </source>
</evidence>
<protein>
    <submittedName>
        <fullName evidence="2">Uncharacterized protein</fullName>
    </submittedName>
</protein>
<dbReference type="OMA" id="GMISTRW"/>
<dbReference type="VEuPathDB" id="FungiDB:HCDG_02013"/>
<name>C6H6G2_AJECH</name>
<accession>C6H6G2</accession>
<reference evidence="3" key="1">
    <citation type="submission" date="2009-05" db="EMBL/GenBank/DDBJ databases">
        <title>The genome sequence of Ajellomyces capsulatus strain H143.</title>
        <authorList>
            <person name="Champion M."/>
            <person name="Cuomo C.A."/>
            <person name="Ma L.-J."/>
            <person name="Henn M.R."/>
            <person name="Sil A."/>
            <person name="Goldman B."/>
            <person name="Young S.K."/>
            <person name="Kodira C.D."/>
            <person name="Zeng Q."/>
            <person name="Koehrsen M."/>
            <person name="Alvarado L."/>
            <person name="Berlin A.M."/>
            <person name="Borenstein D."/>
            <person name="Chen Z."/>
            <person name="Engels R."/>
            <person name="Freedman E."/>
            <person name="Gellesch M."/>
            <person name="Goldberg J."/>
            <person name="Griggs A."/>
            <person name="Gujja S."/>
            <person name="Heiman D.I."/>
            <person name="Hepburn T.A."/>
            <person name="Howarth C."/>
            <person name="Jen D."/>
            <person name="Larson L."/>
            <person name="Lewis B."/>
            <person name="Mehta T."/>
            <person name="Park D."/>
            <person name="Pearson M."/>
            <person name="Roberts A."/>
            <person name="Saif S."/>
            <person name="Shea T.D."/>
            <person name="Shenoy N."/>
            <person name="Sisk P."/>
            <person name="Stolte C."/>
            <person name="Sykes S."/>
            <person name="Walk T."/>
            <person name="White J."/>
            <person name="Yandava C."/>
            <person name="Klein B."/>
            <person name="McEwen J.G."/>
            <person name="Puccia R."/>
            <person name="Goldman G.H."/>
            <person name="Felipe M.S."/>
            <person name="Nino-Vega G."/>
            <person name="San-Blas G."/>
            <person name="Taylor J.W."/>
            <person name="Mendoza L."/>
            <person name="Galagan J.E."/>
            <person name="Nusbaum C."/>
            <person name="Birren B.W."/>
        </authorList>
    </citation>
    <scope>NUCLEOTIDE SEQUENCE [LARGE SCALE GENOMIC DNA]</scope>
    <source>
        <strain evidence="3">H143</strain>
    </source>
</reference>
<dbReference type="Proteomes" id="UP000002624">
    <property type="component" value="Unassembled WGS sequence"/>
</dbReference>
<dbReference type="AlphaFoldDB" id="C6H6G2"/>
<sequence length="129" mass="14044">MLSARNGARQAGVEASHQPAKKTSRLSRASRTVVTNAILRAMHCRSNSGMISTRWRIVLKVVPKLPNWPRQQRNVLTVGVVSDILDIVAASTFYSTGHIDRVPLEAGRLLFSALGFIGLMGLRVAPVSL</sequence>
<dbReference type="HOGENOM" id="CLU_1948238_0_0_1"/>
<proteinExistence type="predicted"/>
<evidence type="ECO:0000256" key="1">
    <source>
        <dbReference type="SAM" id="MobiDB-lite"/>
    </source>
</evidence>